<name>A0A3N1NTY8_9GAMM</name>
<accession>A0A3N1NTY8</accession>
<evidence type="ECO:0000256" key="8">
    <source>
        <dbReference type="ARBA" id="ARBA00039386"/>
    </source>
</evidence>
<sequence>MYVCLCNAVTDKAIRKAAASGCHSLAQLRCELGVASQCGKCARQAKAVLNEATTQAAPQRPPQTLLITQMAV</sequence>
<evidence type="ECO:0000256" key="5">
    <source>
        <dbReference type="ARBA" id="ARBA00023004"/>
    </source>
</evidence>
<dbReference type="Pfam" id="PF04324">
    <property type="entry name" value="Fer2_BFD"/>
    <property type="match status" value="1"/>
</dbReference>
<keyword evidence="2" id="KW-0001">2Fe-2S</keyword>
<evidence type="ECO:0000256" key="6">
    <source>
        <dbReference type="ARBA" id="ARBA00023014"/>
    </source>
</evidence>
<dbReference type="InterPro" id="IPR041854">
    <property type="entry name" value="BFD-like_2Fe2S-bd_dom_sf"/>
</dbReference>
<evidence type="ECO:0000256" key="4">
    <source>
        <dbReference type="ARBA" id="ARBA00022982"/>
    </source>
</evidence>
<dbReference type="Proteomes" id="UP000268033">
    <property type="component" value="Unassembled WGS sequence"/>
</dbReference>
<comment type="cofactor">
    <cofactor evidence="7">
        <name>[2Fe-2S] cluster</name>
        <dbReference type="ChEBI" id="CHEBI:190135"/>
    </cofactor>
</comment>
<proteinExistence type="inferred from homology"/>
<keyword evidence="3" id="KW-0479">Metal-binding</keyword>
<evidence type="ECO:0000256" key="9">
    <source>
        <dbReference type="ARBA" id="ARBA00046130"/>
    </source>
</evidence>
<evidence type="ECO:0000256" key="2">
    <source>
        <dbReference type="ARBA" id="ARBA00022714"/>
    </source>
</evidence>
<feature type="domain" description="BFD-like [2Fe-2S]-binding" evidence="11">
    <location>
        <begin position="2"/>
        <end position="51"/>
    </location>
</feature>
<keyword evidence="5" id="KW-0408">Iron</keyword>
<dbReference type="AlphaFoldDB" id="A0A3N1NTY8"/>
<evidence type="ECO:0000256" key="1">
    <source>
        <dbReference type="ARBA" id="ARBA00022448"/>
    </source>
</evidence>
<dbReference type="CDD" id="cd19945">
    <property type="entry name" value="Fer2_BFD"/>
    <property type="match status" value="1"/>
</dbReference>
<evidence type="ECO:0000259" key="11">
    <source>
        <dbReference type="Pfam" id="PF04324"/>
    </source>
</evidence>
<dbReference type="PANTHER" id="PTHR37424">
    <property type="entry name" value="BACTERIOFERRITIN-ASSOCIATED FERREDOXIN"/>
    <property type="match status" value="1"/>
</dbReference>
<evidence type="ECO:0000313" key="12">
    <source>
        <dbReference type="EMBL" id="ROQ23294.1"/>
    </source>
</evidence>
<evidence type="ECO:0000256" key="7">
    <source>
        <dbReference type="ARBA" id="ARBA00034078"/>
    </source>
</evidence>
<keyword evidence="13" id="KW-1185">Reference proteome</keyword>
<evidence type="ECO:0000313" key="13">
    <source>
        <dbReference type="Proteomes" id="UP000268033"/>
    </source>
</evidence>
<dbReference type="Gene3D" id="1.10.10.1100">
    <property type="entry name" value="BFD-like [2Fe-2S]-binding domain"/>
    <property type="match status" value="1"/>
</dbReference>
<dbReference type="GO" id="GO:0051537">
    <property type="term" value="F:2 iron, 2 sulfur cluster binding"/>
    <property type="evidence" value="ECO:0007669"/>
    <property type="project" value="UniProtKB-KW"/>
</dbReference>
<protein>
    <recommendedName>
        <fullName evidence="8">Bacterioferritin-associated ferredoxin</fullName>
    </recommendedName>
</protein>
<comment type="similarity">
    <text evidence="10">Belongs to the Bfd family.</text>
</comment>
<evidence type="ECO:0000256" key="10">
    <source>
        <dbReference type="ARBA" id="ARBA00046332"/>
    </source>
</evidence>
<evidence type="ECO:0000256" key="3">
    <source>
        <dbReference type="ARBA" id="ARBA00022723"/>
    </source>
</evidence>
<dbReference type="GO" id="GO:0046872">
    <property type="term" value="F:metal ion binding"/>
    <property type="evidence" value="ECO:0007669"/>
    <property type="project" value="UniProtKB-KW"/>
</dbReference>
<gene>
    <name evidence="12" type="ORF">EDC28_10832</name>
</gene>
<dbReference type="PANTHER" id="PTHR37424:SF1">
    <property type="entry name" value="BACTERIOFERRITIN-ASSOCIATED FERREDOXIN"/>
    <property type="match status" value="1"/>
</dbReference>
<keyword evidence="1" id="KW-0813">Transport</keyword>
<comment type="function">
    <text evidence="9">Required for mobilization of iron from the bacterioferritin (BFR) complex.</text>
</comment>
<keyword evidence="6" id="KW-0411">Iron-sulfur</keyword>
<reference evidence="12 13" key="1">
    <citation type="submission" date="2018-11" db="EMBL/GenBank/DDBJ databases">
        <title>Genomic Encyclopedia of Type Strains, Phase IV (KMG-IV): sequencing the most valuable type-strain genomes for metagenomic binning, comparative biology and taxonomic classification.</title>
        <authorList>
            <person name="Goeker M."/>
        </authorList>
    </citation>
    <scope>NUCLEOTIDE SEQUENCE [LARGE SCALE GENOMIC DNA]</scope>
    <source>
        <strain evidence="12 13">DSM 21945</strain>
    </source>
</reference>
<dbReference type="InterPro" id="IPR007419">
    <property type="entry name" value="BFD-like_2Fe2S-bd_dom"/>
</dbReference>
<dbReference type="EMBL" id="RJUL01000008">
    <property type="protein sequence ID" value="ROQ23294.1"/>
    <property type="molecule type" value="Genomic_DNA"/>
</dbReference>
<dbReference type="InterPro" id="IPR052371">
    <property type="entry name" value="BFD-associated_ferredoxin"/>
</dbReference>
<keyword evidence="4" id="KW-0249">Electron transport</keyword>
<organism evidence="12 13">
    <name type="scientific">Gallaecimonas pentaromativorans</name>
    <dbReference type="NCBI Taxonomy" id="584787"/>
    <lineage>
        <taxon>Bacteria</taxon>
        <taxon>Pseudomonadati</taxon>
        <taxon>Pseudomonadota</taxon>
        <taxon>Gammaproteobacteria</taxon>
        <taxon>Enterobacterales</taxon>
        <taxon>Gallaecimonadaceae</taxon>
        <taxon>Gallaecimonas</taxon>
    </lineage>
</organism>
<dbReference type="RefSeq" id="WP_123422125.1">
    <property type="nucleotide sequence ID" value="NZ_RJUL01000008.1"/>
</dbReference>
<comment type="caution">
    <text evidence="12">The sequence shown here is derived from an EMBL/GenBank/DDBJ whole genome shotgun (WGS) entry which is preliminary data.</text>
</comment>